<dbReference type="AlphaFoldDB" id="A0A655RG67"/>
<dbReference type="EMBL" id="CWQY01000001">
    <property type="protein sequence ID" value="CSB93806.1"/>
    <property type="molecule type" value="Genomic_DNA"/>
</dbReference>
<evidence type="ECO:0000313" key="2">
    <source>
        <dbReference type="Proteomes" id="UP000041770"/>
    </source>
</evidence>
<name>A0A655RG67_VIBCL</name>
<organism evidence="1 2">
    <name type="scientific">Vibrio cholerae</name>
    <dbReference type="NCBI Taxonomy" id="666"/>
    <lineage>
        <taxon>Bacteria</taxon>
        <taxon>Pseudomonadati</taxon>
        <taxon>Pseudomonadota</taxon>
        <taxon>Gammaproteobacteria</taxon>
        <taxon>Vibrionales</taxon>
        <taxon>Vibrionaceae</taxon>
        <taxon>Vibrio</taxon>
    </lineage>
</organism>
<reference evidence="1 2" key="1">
    <citation type="submission" date="2015-07" db="EMBL/GenBank/DDBJ databases">
        <authorList>
            <consortium name="Pathogen Informatics"/>
        </authorList>
    </citation>
    <scope>NUCLEOTIDE SEQUENCE [LARGE SCALE GENOMIC DNA]</scope>
    <source>
        <strain evidence="1 2">A316</strain>
    </source>
</reference>
<sequence>MENLRLFYRATLHPLHQLLLTKRGQTPLFMASQLCRFAFAQCAGQGIRVRFTERIMIKLATPVQQRLQFIWPHGRVIQNGLHGFQLFDRKIGLMCQRLDNTDQGLSPKRHLHTTAQHWK</sequence>
<accession>A0A655RG67</accession>
<proteinExistence type="predicted"/>
<dbReference type="Proteomes" id="UP000041770">
    <property type="component" value="Unassembled WGS sequence"/>
</dbReference>
<evidence type="ECO:0000313" key="1">
    <source>
        <dbReference type="EMBL" id="CSB93806.1"/>
    </source>
</evidence>
<protein>
    <submittedName>
        <fullName evidence="1">Uncharacterized protein</fullName>
    </submittedName>
</protein>
<gene>
    <name evidence="1" type="ORF">ERS013200_00093</name>
</gene>